<reference evidence="1 2" key="1">
    <citation type="journal article" date="2019" name="Sci. Rep.">
        <title>Orb-weaving spider Araneus ventricosus genome elucidates the spidroin gene catalogue.</title>
        <authorList>
            <person name="Kono N."/>
            <person name="Nakamura H."/>
            <person name="Ohtoshi R."/>
            <person name="Moran D.A.P."/>
            <person name="Shinohara A."/>
            <person name="Yoshida Y."/>
            <person name="Fujiwara M."/>
            <person name="Mori M."/>
            <person name="Tomita M."/>
            <person name="Arakawa K."/>
        </authorList>
    </citation>
    <scope>NUCLEOTIDE SEQUENCE [LARGE SCALE GENOMIC DNA]</scope>
</reference>
<dbReference type="EMBL" id="BGPR01026542">
    <property type="protein sequence ID" value="GBN96350.1"/>
    <property type="molecule type" value="Genomic_DNA"/>
</dbReference>
<evidence type="ECO:0000313" key="1">
    <source>
        <dbReference type="EMBL" id="GBN96350.1"/>
    </source>
</evidence>
<keyword evidence="2" id="KW-1185">Reference proteome</keyword>
<gene>
    <name evidence="1" type="ORF">AVEN_13905_1</name>
</gene>
<comment type="caution">
    <text evidence="1">The sequence shown here is derived from an EMBL/GenBank/DDBJ whole genome shotgun (WGS) entry which is preliminary data.</text>
</comment>
<dbReference type="PANTHER" id="PTHR45823">
    <property type="entry name" value="T-SNARE COILED-COIL HOMOLOGY DOMAIN-CONTAINING PROTEIN"/>
    <property type="match status" value="1"/>
</dbReference>
<proteinExistence type="predicted"/>
<dbReference type="Proteomes" id="UP000499080">
    <property type="component" value="Unassembled WGS sequence"/>
</dbReference>
<dbReference type="AlphaFoldDB" id="A0A4Y2T8R5"/>
<name>A0A4Y2T8R5_ARAVE</name>
<sequence>MSSRLTVTPLTFDGQTSWTVFKNQFDVVSSTNGWTDFMKVSQLVASLRESAAEVLQGIPADKLTNLTTIDKALESRFGDSHLTQFY</sequence>
<dbReference type="PANTHER" id="PTHR45823:SF1">
    <property type="entry name" value="T-SNARE COILED-COIL HOMOLOGY DOMAIN-CONTAINING PROTEIN"/>
    <property type="match status" value="1"/>
</dbReference>
<evidence type="ECO:0000313" key="2">
    <source>
        <dbReference type="Proteomes" id="UP000499080"/>
    </source>
</evidence>
<dbReference type="OrthoDB" id="425619at2759"/>
<organism evidence="1 2">
    <name type="scientific">Araneus ventricosus</name>
    <name type="common">Orbweaver spider</name>
    <name type="synonym">Epeira ventricosa</name>
    <dbReference type="NCBI Taxonomy" id="182803"/>
    <lineage>
        <taxon>Eukaryota</taxon>
        <taxon>Metazoa</taxon>
        <taxon>Ecdysozoa</taxon>
        <taxon>Arthropoda</taxon>
        <taxon>Chelicerata</taxon>
        <taxon>Arachnida</taxon>
        <taxon>Araneae</taxon>
        <taxon>Araneomorphae</taxon>
        <taxon>Entelegynae</taxon>
        <taxon>Araneoidea</taxon>
        <taxon>Araneidae</taxon>
        <taxon>Araneus</taxon>
    </lineage>
</organism>
<accession>A0A4Y2T8R5</accession>
<protein>
    <submittedName>
        <fullName evidence="1">Uncharacterized protein</fullName>
    </submittedName>
</protein>